<evidence type="ECO:0000256" key="1">
    <source>
        <dbReference type="SAM" id="MobiDB-lite"/>
    </source>
</evidence>
<dbReference type="Proteomes" id="UP000430079">
    <property type="component" value="Unassembled WGS sequence"/>
</dbReference>
<protein>
    <submittedName>
        <fullName evidence="3">Uncharacterized protein</fullName>
    </submittedName>
</protein>
<reference evidence="3 4" key="1">
    <citation type="submission" date="2019-12" db="EMBL/GenBank/DDBJ databases">
        <title>Whole genome shotgun sequence of Streptomyces hygroscopicus subsp. glebosus NBRC 13786.</title>
        <authorList>
            <person name="Ichikawa N."/>
            <person name="Kimura A."/>
            <person name="Kitahashi Y."/>
            <person name="Komaki H."/>
            <person name="Tamura T."/>
        </authorList>
    </citation>
    <scope>NUCLEOTIDE SEQUENCE [LARGE SCALE GENOMIC DNA]</scope>
    <source>
        <strain evidence="3 4">NBRC 13786</strain>
    </source>
</reference>
<evidence type="ECO:0000256" key="2">
    <source>
        <dbReference type="SAM" id="Phobius"/>
    </source>
</evidence>
<evidence type="ECO:0000313" key="3">
    <source>
        <dbReference type="EMBL" id="GFE14821.1"/>
    </source>
</evidence>
<keyword evidence="2" id="KW-0472">Membrane</keyword>
<feature type="region of interest" description="Disordered" evidence="1">
    <location>
        <begin position="1"/>
        <end position="34"/>
    </location>
</feature>
<feature type="compositionally biased region" description="Basic and acidic residues" evidence="1">
    <location>
        <begin position="1"/>
        <end position="12"/>
    </location>
</feature>
<comment type="caution">
    <text evidence="3">The sequence shown here is derived from an EMBL/GenBank/DDBJ whole genome shotgun (WGS) entry which is preliminary data.</text>
</comment>
<name>A0A640SX37_9ACTN</name>
<keyword evidence="2" id="KW-1133">Transmembrane helix</keyword>
<dbReference type="EMBL" id="BLIO01000001">
    <property type="protein sequence ID" value="GFE14821.1"/>
    <property type="molecule type" value="Genomic_DNA"/>
</dbReference>
<dbReference type="AlphaFoldDB" id="A0A640SX37"/>
<gene>
    <name evidence="3" type="ORF">Sgleb_28680</name>
</gene>
<evidence type="ECO:0000313" key="4">
    <source>
        <dbReference type="Proteomes" id="UP000430079"/>
    </source>
</evidence>
<keyword evidence="4" id="KW-1185">Reference proteome</keyword>
<accession>A0A640SX37</accession>
<sequence length="116" mass="12598">MRRPPRVKERPSPRAGKPDVVGMPPAAQRQQERVIPRAQVAGLRRTHPFTPSRPGPRPAMMLLMPDAHCSKCCPVEPPKPEVPGPWPLGALLWLGIILGVGGGAYLCVMWLVSSAL</sequence>
<proteinExistence type="predicted"/>
<feature type="transmembrane region" description="Helical" evidence="2">
    <location>
        <begin position="88"/>
        <end position="112"/>
    </location>
</feature>
<keyword evidence="2" id="KW-0812">Transmembrane</keyword>
<organism evidence="3 4">
    <name type="scientific">Streptomyces glebosus</name>
    <dbReference type="NCBI Taxonomy" id="249580"/>
    <lineage>
        <taxon>Bacteria</taxon>
        <taxon>Bacillati</taxon>
        <taxon>Actinomycetota</taxon>
        <taxon>Actinomycetes</taxon>
        <taxon>Kitasatosporales</taxon>
        <taxon>Streptomycetaceae</taxon>
        <taxon>Streptomyces</taxon>
    </lineage>
</organism>